<gene>
    <name evidence="1" type="ORF">PISMIDRAFT_454026</name>
</gene>
<dbReference type="Proteomes" id="UP000054018">
    <property type="component" value="Unassembled WGS sequence"/>
</dbReference>
<proteinExistence type="predicted"/>
<protein>
    <submittedName>
        <fullName evidence="1">Uncharacterized protein</fullName>
    </submittedName>
</protein>
<dbReference type="HOGENOM" id="CLU_1461879_0_0_1"/>
<dbReference type="STRING" id="765257.A0A0C9ZC78"/>
<dbReference type="OrthoDB" id="294853at2759"/>
<name>A0A0C9ZC78_9AGAM</name>
<organism evidence="1 2">
    <name type="scientific">Pisolithus microcarpus 441</name>
    <dbReference type="NCBI Taxonomy" id="765257"/>
    <lineage>
        <taxon>Eukaryota</taxon>
        <taxon>Fungi</taxon>
        <taxon>Dikarya</taxon>
        <taxon>Basidiomycota</taxon>
        <taxon>Agaricomycotina</taxon>
        <taxon>Agaricomycetes</taxon>
        <taxon>Agaricomycetidae</taxon>
        <taxon>Boletales</taxon>
        <taxon>Sclerodermatineae</taxon>
        <taxon>Pisolithaceae</taxon>
        <taxon>Pisolithus</taxon>
    </lineage>
</organism>
<reference evidence="1 2" key="1">
    <citation type="submission" date="2014-04" db="EMBL/GenBank/DDBJ databases">
        <authorList>
            <consortium name="DOE Joint Genome Institute"/>
            <person name="Kuo A."/>
            <person name="Kohler A."/>
            <person name="Costa M.D."/>
            <person name="Nagy L.G."/>
            <person name="Floudas D."/>
            <person name="Copeland A."/>
            <person name="Barry K.W."/>
            <person name="Cichocki N."/>
            <person name="Veneault-Fourrey C."/>
            <person name="LaButti K."/>
            <person name="Lindquist E.A."/>
            <person name="Lipzen A."/>
            <person name="Lundell T."/>
            <person name="Morin E."/>
            <person name="Murat C."/>
            <person name="Sun H."/>
            <person name="Tunlid A."/>
            <person name="Henrissat B."/>
            <person name="Grigoriev I.V."/>
            <person name="Hibbett D.S."/>
            <person name="Martin F."/>
            <person name="Nordberg H.P."/>
            <person name="Cantor M.N."/>
            <person name="Hua S.X."/>
        </authorList>
    </citation>
    <scope>NUCLEOTIDE SEQUENCE [LARGE SCALE GENOMIC DNA]</scope>
    <source>
        <strain evidence="1 2">441</strain>
    </source>
</reference>
<dbReference type="AlphaFoldDB" id="A0A0C9ZC78"/>
<evidence type="ECO:0000313" key="1">
    <source>
        <dbReference type="EMBL" id="KIK23494.1"/>
    </source>
</evidence>
<dbReference type="EMBL" id="KN833725">
    <property type="protein sequence ID" value="KIK23494.1"/>
    <property type="molecule type" value="Genomic_DNA"/>
</dbReference>
<sequence length="185" mass="20336">MVNLERCNALPHCAKVLRRLRGLDRTPTTSHCGGAHHFHALPALVIFLLPPDERATSHFGIVRAMVEYGWPALLAAVSSIISTNVSDEPLFAVLTGYKAKADVARSPRHETRSSHVSRDSCPSSCGRIYVSGLLSLQTQWTTYSNDPNYDPSHPGILAEILRIRVYRLHTDPARCTPTGSVSLLL</sequence>
<keyword evidence="2" id="KW-1185">Reference proteome</keyword>
<evidence type="ECO:0000313" key="2">
    <source>
        <dbReference type="Proteomes" id="UP000054018"/>
    </source>
</evidence>
<accession>A0A0C9ZC78</accession>
<reference evidence="2" key="2">
    <citation type="submission" date="2015-01" db="EMBL/GenBank/DDBJ databases">
        <title>Evolutionary Origins and Diversification of the Mycorrhizal Mutualists.</title>
        <authorList>
            <consortium name="DOE Joint Genome Institute"/>
            <consortium name="Mycorrhizal Genomics Consortium"/>
            <person name="Kohler A."/>
            <person name="Kuo A."/>
            <person name="Nagy L.G."/>
            <person name="Floudas D."/>
            <person name="Copeland A."/>
            <person name="Barry K.W."/>
            <person name="Cichocki N."/>
            <person name="Veneault-Fourrey C."/>
            <person name="LaButti K."/>
            <person name="Lindquist E.A."/>
            <person name="Lipzen A."/>
            <person name="Lundell T."/>
            <person name="Morin E."/>
            <person name="Murat C."/>
            <person name="Riley R."/>
            <person name="Ohm R."/>
            <person name="Sun H."/>
            <person name="Tunlid A."/>
            <person name="Henrissat B."/>
            <person name="Grigoriev I.V."/>
            <person name="Hibbett D.S."/>
            <person name="Martin F."/>
        </authorList>
    </citation>
    <scope>NUCLEOTIDE SEQUENCE [LARGE SCALE GENOMIC DNA]</scope>
    <source>
        <strain evidence="2">441</strain>
    </source>
</reference>